<evidence type="ECO:0000259" key="1">
    <source>
        <dbReference type="Pfam" id="PF03466"/>
    </source>
</evidence>
<feature type="domain" description="LysR substrate-binding" evidence="1">
    <location>
        <begin position="2"/>
        <end position="51"/>
    </location>
</feature>
<dbReference type="InterPro" id="IPR005119">
    <property type="entry name" value="LysR_subst-bd"/>
</dbReference>
<gene>
    <name evidence="2" type="ORF">F9U64_10780</name>
</gene>
<dbReference type="SUPFAM" id="SSF53850">
    <property type="entry name" value="Periplasmic binding protein-like II"/>
    <property type="match status" value="1"/>
</dbReference>
<dbReference type="Proteomes" id="UP000480246">
    <property type="component" value="Unassembled WGS sequence"/>
</dbReference>
<proteinExistence type="predicted"/>
<keyword evidence="3" id="KW-1185">Reference proteome</keyword>
<evidence type="ECO:0000313" key="2">
    <source>
        <dbReference type="EMBL" id="KAB8135810.1"/>
    </source>
</evidence>
<organism evidence="2 3">
    <name type="scientific">Gracilibacillus oryzae</name>
    <dbReference type="NCBI Taxonomy" id="1672701"/>
    <lineage>
        <taxon>Bacteria</taxon>
        <taxon>Bacillati</taxon>
        <taxon>Bacillota</taxon>
        <taxon>Bacilli</taxon>
        <taxon>Bacillales</taxon>
        <taxon>Bacillaceae</taxon>
        <taxon>Gracilibacillus</taxon>
    </lineage>
</organism>
<accession>A0A7C8KSE4</accession>
<dbReference type="Pfam" id="PF03466">
    <property type="entry name" value="LysR_substrate"/>
    <property type="match status" value="1"/>
</dbReference>
<comment type="caution">
    <text evidence="2">The sequence shown here is derived from an EMBL/GenBank/DDBJ whole genome shotgun (WGS) entry which is preliminary data.</text>
</comment>
<dbReference type="EMBL" id="WEID01000052">
    <property type="protein sequence ID" value="KAB8135810.1"/>
    <property type="molecule type" value="Genomic_DNA"/>
</dbReference>
<reference evidence="2 3" key="1">
    <citation type="submission" date="2019-10" db="EMBL/GenBank/DDBJ databases">
        <title>Gracilibacillus sp. nov. isolated from rice seeds.</title>
        <authorList>
            <person name="He S."/>
        </authorList>
    </citation>
    <scope>NUCLEOTIDE SEQUENCE [LARGE SCALE GENOMIC DNA]</scope>
    <source>
        <strain evidence="2 3">TD8</strain>
    </source>
</reference>
<name>A0A7C8KSE4_9BACI</name>
<evidence type="ECO:0000313" key="3">
    <source>
        <dbReference type="Proteomes" id="UP000480246"/>
    </source>
</evidence>
<sequence length="60" mass="6866">MIGFIAQGQGISYLPSIMVEKIDYRGVVFVPLKDTPLKREMYLYAPDKNKLDKLKLGFDT</sequence>
<dbReference type="AlphaFoldDB" id="A0A7C8KSE4"/>
<dbReference type="Gene3D" id="3.40.190.10">
    <property type="entry name" value="Periplasmic binding protein-like II"/>
    <property type="match status" value="1"/>
</dbReference>
<dbReference type="OrthoDB" id="3252676at2"/>
<protein>
    <recommendedName>
        <fullName evidence="1">LysR substrate-binding domain-containing protein</fullName>
    </recommendedName>
</protein>